<dbReference type="AlphaFoldDB" id="A0A9Y2JMS8"/>
<dbReference type="Pfam" id="PF01232">
    <property type="entry name" value="Mannitol_dh"/>
    <property type="match status" value="1"/>
</dbReference>
<dbReference type="InterPro" id="IPR013131">
    <property type="entry name" value="Mannitol_DH_N"/>
</dbReference>
<dbReference type="InterPro" id="IPR008927">
    <property type="entry name" value="6-PGluconate_DH-like_C_sf"/>
</dbReference>
<dbReference type="InterPro" id="IPR013118">
    <property type="entry name" value="Mannitol_DH_C"/>
</dbReference>
<keyword evidence="11" id="KW-1185">Reference proteome</keyword>
<evidence type="ECO:0000256" key="1">
    <source>
        <dbReference type="ARBA" id="ARBA00006541"/>
    </source>
</evidence>
<dbReference type="Pfam" id="PF08125">
    <property type="entry name" value="Mannitol_dh_C"/>
    <property type="match status" value="1"/>
</dbReference>
<evidence type="ECO:0000256" key="2">
    <source>
        <dbReference type="ARBA" id="ARBA00012939"/>
    </source>
</evidence>
<dbReference type="EMBL" id="CP127295">
    <property type="protein sequence ID" value="WIY00908.1"/>
    <property type="molecule type" value="Genomic_DNA"/>
</dbReference>
<evidence type="ECO:0000256" key="5">
    <source>
        <dbReference type="ARBA" id="ARBA00023027"/>
    </source>
</evidence>
<sequence length="509" mass="54384">MLPRLSAGSTPPTALSHRRGNLPTGIVHLGLGNFHRAHQAVHTAAALAAEDGPWGILGVARGSTAVADALREQDMRYAVVEISPAATRVSVPAVHTGALVAGHQPGEVVQALAAPATRIITLTVTEHGYTFDPRSGRLDRGHPDLAADLRDWSHRPAPRTTLGLLVRGLQHRARSHGAPVTIMSCDNLIHNGQLTSRLIAEFVAELPPAERDELEPYLNAVAFPDAMVDRIVPATTDAYRHTVAAQLGVRDAVPVPAEPFSMWVIENSFAAGRPAWERGGALFTDDVGPYELLKLRLLNGTHSLIAYLGALDGCATIPESIARRAIHGAATSVLRDEYLPTVPVPPDIDLEQYVAQLFDRWSNSALAHRTRQVGSDGSVKLAQRVPAPALTHLKAGRVPHHLALTVAAYLCCMAPPEDFDPGPHATAMTDPARTVLAPFAALPTRAFVTEALGTGLLGSELSAHDAFAERVAEFVDVLVRHGVAAAVHEATDELSEPVSTRWTAMRTRP</sequence>
<gene>
    <name evidence="10" type="ORF">QRX60_43805</name>
</gene>
<evidence type="ECO:0000256" key="4">
    <source>
        <dbReference type="ARBA" id="ARBA00023002"/>
    </source>
</evidence>
<dbReference type="EC" id="1.1.1.17" evidence="2"/>
<dbReference type="InterPro" id="IPR023027">
    <property type="entry name" value="Mannitol_DH_CS"/>
</dbReference>
<feature type="domain" description="Mannitol dehydrogenase N-terminal" evidence="8">
    <location>
        <begin position="25"/>
        <end position="277"/>
    </location>
</feature>
<evidence type="ECO:0000256" key="7">
    <source>
        <dbReference type="SAM" id="MobiDB-lite"/>
    </source>
</evidence>
<dbReference type="SUPFAM" id="SSF48179">
    <property type="entry name" value="6-phosphogluconate dehydrogenase C-terminal domain-like"/>
    <property type="match status" value="1"/>
</dbReference>
<dbReference type="KEGG" id="amog:QRX60_43805"/>
<keyword evidence="5" id="KW-0520">NAD</keyword>
<dbReference type="InterPro" id="IPR036291">
    <property type="entry name" value="NAD(P)-bd_dom_sf"/>
</dbReference>
<dbReference type="SUPFAM" id="SSF51735">
    <property type="entry name" value="NAD(P)-binding Rossmann-fold domains"/>
    <property type="match status" value="1"/>
</dbReference>
<dbReference type="Gene3D" id="1.10.1040.10">
    <property type="entry name" value="N-(1-d-carboxylethyl)-l-norvaline Dehydrogenase, domain 2"/>
    <property type="match status" value="1"/>
</dbReference>
<evidence type="ECO:0000259" key="8">
    <source>
        <dbReference type="Pfam" id="PF01232"/>
    </source>
</evidence>
<dbReference type="GO" id="GO:0019594">
    <property type="term" value="P:mannitol metabolic process"/>
    <property type="evidence" value="ECO:0007669"/>
    <property type="project" value="InterPro"/>
</dbReference>
<evidence type="ECO:0000313" key="11">
    <source>
        <dbReference type="Proteomes" id="UP001239397"/>
    </source>
</evidence>
<evidence type="ECO:0000256" key="6">
    <source>
        <dbReference type="ARBA" id="ARBA00048615"/>
    </source>
</evidence>
<dbReference type="Proteomes" id="UP001239397">
    <property type="component" value="Chromosome"/>
</dbReference>
<comment type="catalytic activity">
    <reaction evidence="6">
        <text>D-mannitol 1-phosphate + NAD(+) = beta-D-fructose 6-phosphate + NADH + H(+)</text>
        <dbReference type="Rhea" id="RHEA:19661"/>
        <dbReference type="ChEBI" id="CHEBI:15378"/>
        <dbReference type="ChEBI" id="CHEBI:57540"/>
        <dbReference type="ChEBI" id="CHEBI:57634"/>
        <dbReference type="ChEBI" id="CHEBI:57945"/>
        <dbReference type="ChEBI" id="CHEBI:61381"/>
        <dbReference type="EC" id="1.1.1.17"/>
    </reaction>
</comment>
<feature type="region of interest" description="Disordered" evidence="7">
    <location>
        <begin position="1"/>
        <end position="21"/>
    </location>
</feature>
<organism evidence="10 11">
    <name type="scientific">Amycolatopsis mongoliensis</name>
    <dbReference type="NCBI Taxonomy" id="715475"/>
    <lineage>
        <taxon>Bacteria</taxon>
        <taxon>Bacillati</taxon>
        <taxon>Actinomycetota</taxon>
        <taxon>Actinomycetes</taxon>
        <taxon>Pseudonocardiales</taxon>
        <taxon>Pseudonocardiaceae</taxon>
        <taxon>Amycolatopsis</taxon>
    </lineage>
</organism>
<feature type="domain" description="Mannitol dehydrogenase C-terminal" evidence="9">
    <location>
        <begin position="286"/>
        <end position="475"/>
    </location>
</feature>
<evidence type="ECO:0000256" key="3">
    <source>
        <dbReference type="ARBA" id="ARBA00016219"/>
    </source>
</evidence>
<dbReference type="PANTHER" id="PTHR43362">
    <property type="entry name" value="MANNITOL DEHYDROGENASE DSF1-RELATED"/>
    <property type="match status" value="1"/>
</dbReference>
<keyword evidence="4 10" id="KW-0560">Oxidoreductase</keyword>
<comment type="similarity">
    <text evidence="1">Belongs to the mannitol dehydrogenase family.</text>
</comment>
<dbReference type="RefSeq" id="WP_285997369.1">
    <property type="nucleotide sequence ID" value="NZ_CP127295.1"/>
</dbReference>
<evidence type="ECO:0000313" key="10">
    <source>
        <dbReference type="EMBL" id="WIY00908.1"/>
    </source>
</evidence>
<accession>A0A9Y2JMS8</accession>
<dbReference type="PANTHER" id="PTHR43362:SF1">
    <property type="entry name" value="MANNITOL DEHYDROGENASE 2-RELATED"/>
    <property type="match status" value="1"/>
</dbReference>
<dbReference type="PROSITE" id="PS00974">
    <property type="entry name" value="MANNITOL_DHGENASE"/>
    <property type="match status" value="1"/>
</dbReference>
<dbReference type="InterPro" id="IPR000669">
    <property type="entry name" value="Mannitol_DH"/>
</dbReference>
<dbReference type="GO" id="GO:0008926">
    <property type="term" value="F:mannitol-1-phosphate 5-dehydrogenase activity"/>
    <property type="evidence" value="ECO:0007669"/>
    <property type="project" value="UniProtKB-EC"/>
</dbReference>
<dbReference type="PRINTS" id="PR00084">
    <property type="entry name" value="MTLDHDRGNASE"/>
</dbReference>
<dbReference type="Gene3D" id="3.40.50.720">
    <property type="entry name" value="NAD(P)-binding Rossmann-like Domain"/>
    <property type="match status" value="1"/>
</dbReference>
<reference evidence="10 11" key="1">
    <citation type="submission" date="2023-06" db="EMBL/GenBank/DDBJ databases">
        <authorList>
            <person name="Oyuntsetseg B."/>
            <person name="Kim S.B."/>
        </authorList>
    </citation>
    <scope>NUCLEOTIDE SEQUENCE [LARGE SCALE GENOMIC DNA]</scope>
    <source>
        <strain evidence="10 11">4-36</strain>
    </source>
</reference>
<name>A0A9Y2JMS8_9PSEU</name>
<evidence type="ECO:0000259" key="9">
    <source>
        <dbReference type="Pfam" id="PF08125"/>
    </source>
</evidence>
<protein>
    <recommendedName>
        <fullName evidence="3">Mannitol-1-phosphate 5-dehydrogenase</fullName>
        <ecNumber evidence="2">1.1.1.17</ecNumber>
    </recommendedName>
</protein>
<proteinExistence type="inferred from homology"/>
<dbReference type="InterPro" id="IPR050988">
    <property type="entry name" value="Mannitol_DH/Oxidoreductase"/>
</dbReference>
<dbReference type="InterPro" id="IPR013328">
    <property type="entry name" value="6PGD_dom2"/>
</dbReference>